<organism evidence="2 3">
    <name type="scientific">Chitinophaga dinghuensis</name>
    <dbReference type="NCBI Taxonomy" id="1539050"/>
    <lineage>
        <taxon>Bacteria</taxon>
        <taxon>Pseudomonadati</taxon>
        <taxon>Bacteroidota</taxon>
        <taxon>Chitinophagia</taxon>
        <taxon>Chitinophagales</taxon>
        <taxon>Chitinophagaceae</taxon>
        <taxon>Chitinophaga</taxon>
    </lineage>
</organism>
<keyword evidence="3" id="KW-1185">Reference proteome</keyword>
<dbReference type="PROSITE" id="PS51257">
    <property type="entry name" value="PROKAR_LIPOPROTEIN"/>
    <property type="match status" value="1"/>
</dbReference>
<dbReference type="SMART" id="SM00554">
    <property type="entry name" value="FAS1"/>
    <property type="match status" value="2"/>
</dbReference>
<sequence>MMELKKIITRLTMGVMLFSACTKDKVQPENIYAKTGIAAVVNSNFSLSLCKYALVATHYNDTLSKPGPYTLLGPSNDAFTAAGWPSGAAVIHATDSLQSMMPYNFIRAAIKLDSLPLAFNQPLIAGNGQPLYVTHWVNSRDTAVVVNGVRVSTLDKPAANGLVNITDGILTPIVYNDVQQAVSGDPALSMFNAAIIKSGLAADYNNGGPYTVFAPVNTAFNAIGIMTVDSIYKMDAATLQKIVKAHIAAGMNFIYDYILKADVTANTYQEHMLSGAISTITLVADPVRQGRFSGITLQAASGAGVSISRKNILAGNGVVHSISWLLNQ</sequence>
<gene>
    <name evidence="2" type="ORF">CLV59_105361</name>
</gene>
<accession>A0A327VY27</accession>
<dbReference type="PANTHER" id="PTHR10900">
    <property type="entry name" value="PERIOSTIN-RELATED"/>
    <property type="match status" value="1"/>
</dbReference>
<dbReference type="SUPFAM" id="SSF82153">
    <property type="entry name" value="FAS1 domain"/>
    <property type="match status" value="2"/>
</dbReference>
<dbReference type="InterPro" id="IPR000782">
    <property type="entry name" value="FAS1_domain"/>
</dbReference>
<feature type="domain" description="FAS1" evidence="1">
    <location>
        <begin position="175"/>
        <end position="326"/>
    </location>
</feature>
<dbReference type="InterPro" id="IPR050904">
    <property type="entry name" value="Adhesion/Biosynth-related"/>
</dbReference>
<evidence type="ECO:0000259" key="1">
    <source>
        <dbReference type="PROSITE" id="PS50213"/>
    </source>
</evidence>
<dbReference type="InterPro" id="IPR036378">
    <property type="entry name" value="FAS1_dom_sf"/>
</dbReference>
<dbReference type="PROSITE" id="PS50213">
    <property type="entry name" value="FAS1"/>
    <property type="match status" value="2"/>
</dbReference>
<dbReference type="Proteomes" id="UP000249819">
    <property type="component" value="Unassembled WGS sequence"/>
</dbReference>
<comment type="caution">
    <text evidence="2">The sequence shown here is derived from an EMBL/GenBank/DDBJ whole genome shotgun (WGS) entry which is preliminary data.</text>
</comment>
<evidence type="ECO:0000313" key="2">
    <source>
        <dbReference type="EMBL" id="RAJ80253.1"/>
    </source>
</evidence>
<name>A0A327VY27_9BACT</name>
<dbReference type="GO" id="GO:0005615">
    <property type="term" value="C:extracellular space"/>
    <property type="evidence" value="ECO:0007669"/>
    <property type="project" value="TreeGrafter"/>
</dbReference>
<evidence type="ECO:0000313" key="3">
    <source>
        <dbReference type="Proteomes" id="UP000249819"/>
    </source>
</evidence>
<dbReference type="Gene3D" id="2.30.180.10">
    <property type="entry name" value="FAS1 domain"/>
    <property type="match status" value="2"/>
</dbReference>
<dbReference type="OrthoDB" id="1144324at2"/>
<dbReference type="EMBL" id="QLMA01000005">
    <property type="protein sequence ID" value="RAJ80253.1"/>
    <property type="molecule type" value="Genomic_DNA"/>
</dbReference>
<dbReference type="PANTHER" id="PTHR10900:SF77">
    <property type="entry name" value="FI19380P1"/>
    <property type="match status" value="1"/>
</dbReference>
<protein>
    <submittedName>
        <fullName evidence="2">Putative surface protein with fasciclin (FAS1) repeats</fullName>
    </submittedName>
</protein>
<dbReference type="Pfam" id="PF02469">
    <property type="entry name" value="Fasciclin"/>
    <property type="match status" value="2"/>
</dbReference>
<dbReference type="AlphaFoldDB" id="A0A327VY27"/>
<reference evidence="2 3" key="1">
    <citation type="submission" date="2018-06" db="EMBL/GenBank/DDBJ databases">
        <title>Genomic Encyclopedia of Archaeal and Bacterial Type Strains, Phase II (KMG-II): from individual species to whole genera.</title>
        <authorList>
            <person name="Goeker M."/>
        </authorList>
    </citation>
    <scope>NUCLEOTIDE SEQUENCE [LARGE SCALE GENOMIC DNA]</scope>
    <source>
        <strain evidence="2 3">DSM 29821</strain>
    </source>
</reference>
<feature type="domain" description="FAS1" evidence="1">
    <location>
        <begin position="34"/>
        <end position="170"/>
    </location>
</feature>
<proteinExistence type="predicted"/>